<dbReference type="Proteomes" id="UP000657421">
    <property type="component" value="Unassembled WGS sequence"/>
</dbReference>
<dbReference type="SUPFAM" id="SSF53590">
    <property type="entry name" value="Nucleoside hydrolase"/>
    <property type="match status" value="1"/>
</dbReference>
<dbReference type="RefSeq" id="WP_249307630.1">
    <property type="nucleotide sequence ID" value="NZ_JACRSZ010000004.1"/>
</dbReference>
<organism evidence="4 5">
    <name type="scientific">Jingyaoa shaoxingensis</name>
    <dbReference type="NCBI Taxonomy" id="2763671"/>
    <lineage>
        <taxon>Bacteria</taxon>
        <taxon>Bacillati</taxon>
        <taxon>Bacillota</taxon>
        <taxon>Clostridia</taxon>
        <taxon>Lachnospirales</taxon>
        <taxon>Lachnospiraceae</taxon>
        <taxon>Jingyaoa</taxon>
    </lineage>
</organism>
<dbReference type="PANTHER" id="PTHR12304">
    <property type="entry name" value="INOSINE-URIDINE PREFERRING NUCLEOSIDE HYDROLASE"/>
    <property type="match status" value="1"/>
</dbReference>
<evidence type="ECO:0000313" key="5">
    <source>
        <dbReference type="Proteomes" id="UP000657421"/>
    </source>
</evidence>
<sequence length="314" mass="34992">MDKRRKIIIDCDPGHDDAVAIMLAARNPKLELLGITTVRGNQTLEKVTRNALNICQYLNIDVPVCKGLADAIVRPSLPTEERVHGDSGLDGPIFPPLTKELDSRHAVDFIIETVLNSDDNVTLVPTGPLSNIAMAIKREPRILEKIDEIVLMGGSYQHGNVTPAAEFNIMADAEAAYVVFHCGRPVVMMGLDLTRQALCYPEIVERMSHVKTTGGKLFVDLMKFFCMTQKRTFGWEGGPLHDPTTIAYLIDPTCMEVKEMYTEIDISGGCSHGRTNCDVFHLSDKPMNSKVAMKLDVEKFWDIVEDNLKRYDSL</sequence>
<dbReference type="PROSITE" id="PS01247">
    <property type="entry name" value="IUNH"/>
    <property type="match status" value="1"/>
</dbReference>
<evidence type="ECO:0000256" key="1">
    <source>
        <dbReference type="ARBA" id="ARBA00022801"/>
    </source>
</evidence>
<keyword evidence="1 4" id="KW-0378">Hydrolase</keyword>
<feature type="domain" description="Inosine/uridine-preferring nucleoside hydrolase" evidence="3">
    <location>
        <begin position="7"/>
        <end position="302"/>
    </location>
</feature>
<evidence type="ECO:0000313" key="4">
    <source>
        <dbReference type="EMBL" id="MBC8572599.1"/>
    </source>
</evidence>
<dbReference type="InterPro" id="IPR001910">
    <property type="entry name" value="Inosine/uridine_hydrolase_dom"/>
</dbReference>
<keyword evidence="5" id="KW-1185">Reference proteome</keyword>
<dbReference type="GO" id="GO:0016787">
    <property type="term" value="F:hydrolase activity"/>
    <property type="evidence" value="ECO:0007669"/>
    <property type="project" value="UniProtKB-KW"/>
</dbReference>
<accession>A0ABR7N883</accession>
<dbReference type="InterPro" id="IPR015910">
    <property type="entry name" value="I/U_nuclsd_hydro_CS"/>
</dbReference>
<proteinExistence type="predicted"/>
<dbReference type="EMBL" id="JACRSZ010000004">
    <property type="protein sequence ID" value="MBC8572599.1"/>
    <property type="molecule type" value="Genomic_DNA"/>
</dbReference>
<evidence type="ECO:0000259" key="3">
    <source>
        <dbReference type="Pfam" id="PF01156"/>
    </source>
</evidence>
<protein>
    <submittedName>
        <fullName evidence="4">Nucleoside hydrolase</fullName>
    </submittedName>
</protein>
<dbReference type="Gene3D" id="3.90.245.10">
    <property type="entry name" value="Ribonucleoside hydrolase-like"/>
    <property type="match status" value="1"/>
</dbReference>
<dbReference type="Pfam" id="PF01156">
    <property type="entry name" value="IU_nuc_hydro"/>
    <property type="match status" value="1"/>
</dbReference>
<evidence type="ECO:0000256" key="2">
    <source>
        <dbReference type="ARBA" id="ARBA00023295"/>
    </source>
</evidence>
<name>A0ABR7N883_9FIRM</name>
<dbReference type="CDD" id="cd02651">
    <property type="entry name" value="nuc_hydro_IU_UC_XIUA"/>
    <property type="match status" value="1"/>
</dbReference>
<reference evidence="4 5" key="1">
    <citation type="submission" date="2020-08" db="EMBL/GenBank/DDBJ databases">
        <title>Genome public.</title>
        <authorList>
            <person name="Liu C."/>
            <person name="Sun Q."/>
        </authorList>
    </citation>
    <scope>NUCLEOTIDE SEQUENCE [LARGE SCALE GENOMIC DNA]</scope>
    <source>
        <strain evidence="4 5">NSJ-46</strain>
    </source>
</reference>
<dbReference type="InterPro" id="IPR036452">
    <property type="entry name" value="Ribo_hydro-like"/>
</dbReference>
<dbReference type="PANTHER" id="PTHR12304:SF4">
    <property type="entry name" value="URIDINE NUCLEOSIDASE"/>
    <property type="match status" value="1"/>
</dbReference>
<keyword evidence="2" id="KW-0326">Glycosidase</keyword>
<comment type="caution">
    <text evidence="4">The sequence shown here is derived from an EMBL/GenBank/DDBJ whole genome shotgun (WGS) entry which is preliminary data.</text>
</comment>
<gene>
    <name evidence="4" type="ORF">H8716_05785</name>
</gene>
<dbReference type="InterPro" id="IPR023186">
    <property type="entry name" value="IUNH"/>
</dbReference>